<dbReference type="Gene3D" id="3.60.10.10">
    <property type="entry name" value="Endonuclease/exonuclease/phosphatase"/>
    <property type="match status" value="1"/>
</dbReference>
<evidence type="ECO:0000259" key="1">
    <source>
        <dbReference type="Pfam" id="PF00078"/>
    </source>
</evidence>
<evidence type="ECO:0008006" key="6">
    <source>
        <dbReference type="Google" id="ProtNLM"/>
    </source>
</evidence>
<dbReference type="GO" id="GO:0003824">
    <property type="term" value="F:catalytic activity"/>
    <property type="evidence" value="ECO:0007669"/>
    <property type="project" value="InterPro"/>
</dbReference>
<dbReference type="Pfam" id="PF13966">
    <property type="entry name" value="zf-RVT"/>
    <property type="match status" value="1"/>
</dbReference>
<evidence type="ECO:0000313" key="5">
    <source>
        <dbReference type="Proteomes" id="UP000242715"/>
    </source>
</evidence>
<feature type="domain" description="Reverse transcriptase zinc-binding" evidence="3">
    <location>
        <begin position="894"/>
        <end position="982"/>
    </location>
</feature>
<evidence type="ECO:0000259" key="3">
    <source>
        <dbReference type="Pfam" id="PF13966"/>
    </source>
</evidence>
<dbReference type="Pfam" id="PF03372">
    <property type="entry name" value="Exo_endo_phos"/>
    <property type="match status" value="1"/>
</dbReference>
<dbReference type="PANTHER" id="PTHR46890">
    <property type="entry name" value="NON-LTR RETROLELEMENT REVERSE TRANSCRIPTASE-LIKE PROTEIN-RELATED"/>
    <property type="match status" value="1"/>
</dbReference>
<sequence length="1087" mass="123543">MRIVSWNLRGLGGVEKKKEVRKLVGDLNPFILCLQETKLQTCDVFLGSTLWGSSPHAFSFRPSVGASGGLLTLWDSSEVEVWSTESREHVLWCHGRFTKSGEEFSVTNVYAPCDDGEKQRLWDLFSARIQLLVGRRVCVCGAFNAVRTIDERRFARGGSNSLDHIPFNRFIDDNNLIDLPLSGRKFTWFKGDGFSMSRIDRFLLSEEWCLAWPNCRQVARLRGLSDHCPIVLSANEEDWGPRPSRMLKCWRDVPGYNVFVRDKWNSLQVDSWGGYVLKEKLKMIKAALKEWHSVHVQNLPSRIESLKARLTDLDQKGEDGVLSEDEIVELHEVSSDIHSLSRMNASICWQQSRSLWLKEGDANSKYFHSVLAGRRRRNAISVIQVEEVTLEGVDPIRQAVFSHFTSHFKATNVERPGVVTLQFKRLNQLERSSLTKPFSEAEVKSVVWDCDSFKSPSPDGINFGFIEDFWAEHRGDVMRFISEFHRNGKLTKGINSTFIALIPKIDSPQRLNDFRPISLVGSLYKILAKVLANRLRLVIGKVISESQTAFVKDRQILDGVLIANEVVDEARKSKKELLLFKWIKECVCTATASVLVNGSPTEEFPLGRGLRQGDPLSPFLFLLAVEGLNVMMEVAVARNLFMGYSVGERDPVSVSHLQFADDTLLLGVKSWANGFFRVNIPDSWLGEAASALCCKVGKIPFLYLGLPIGGGSRRLGFWEPMLARLKTRLSGWKSRFLSFGGRLVLLKSVLTSLPVFALSFFKAPSDKWCWRLLVDKEGLWFRVLGARYGMEGGRIRDGGRRGSLWWRDITRIREGGELEGGWFGDNVSKRVGDELDTLFWTDPWVEGIPLCERFGRLFNLAETKSRTVAEMFLRGWGDQSSDRWQWRPDPDKGYTIRGAYQILTTQVSATMDDAEKLIWHSQVPLKVSIFMWRLLRDRLPTKANLVTRGILSPTTHLCVSGCGTVETAHHLFISCSVFGSLWALVRSWIDITSVDPTSVRDHFVQFTYSAGGSRAQCSFLQLIWMVCVWVVWTERNHRLFRGSTSSSHQLLDKIKLFSFRWLKSTSATLAFNYHSWWSNPMLCLGLV</sequence>
<accession>A0A2Z6NUJ6</accession>
<name>A0A2Z6NUJ6_TRISU</name>
<dbReference type="SUPFAM" id="SSF56219">
    <property type="entry name" value="DNase I-like"/>
    <property type="match status" value="1"/>
</dbReference>
<dbReference type="PANTHER" id="PTHR46890:SF48">
    <property type="entry name" value="RNA-DIRECTED DNA POLYMERASE"/>
    <property type="match status" value="1"/>
</dbReference>
<dbReference type="OrthoDB" id="1409033at2759"/>
<dbReference type="Pfam" id="PF00078">
    <property type="entry name" value="RVT_1"/>
    <property type="match status" value="1"/>
</dbReference>
<dbReference type="CDD" id="cd01650">
    <property type="entry name" value="RT_nLTR_like"/>
    <property type="match status" value="1"/>
</dbReference>
<protein>
    <recommendedName>
        <fullName evidence="6">Reverse transcriptase domain-containing protein</fullName>
    </recommendedName>
</protein>
<organism evidence="4 5">
    <name type="scientific">Trifolium subterraneum</name>
    <name type="common">Subterranean clover</name>
    <dbReference type="NCBI Taxonomy" id="3900"/>
    <lineage>
        <taxon>Eukaryota</taxon>
        <taxon>Viridiplantae</taxon>
        <taxon>Streptophyta</taxon>
        <taxon>Embryophyta</taxon>
        <taxon>Tracheophyta</taxon>
        <taxon>Spermatophyta</taxon>
        <taxon>Magnoliopsida</taxon>
        <taxon>eudicotyledons</taxon>
        <taxon>Gunneridae</taxon>
        <taxon>Pentapetalae</taxon>
        <taxon>rosids</taxon>
        <taxon>fabids</taxon>
        <taxon>Fabales</taxon>
        <taxon>Fabaceae</taxon>
        <taxon>Papilionoideae</taxon>
        <taxon>50 kb inversion clade</taxon>
        <taxon>NPAAA clade</taxon>
        <taxon>Hologalegina</taxon>
        <taxon>IRL clade</taxon>
        <taxon>Trifolieae</taxon>
        <taxon>Trifolium</taxon>
    </lineage>
</organism>
<keyword evidence="5" id="KW-1185">Reference proteome</keyword>
<dbReference type="InterPro" id="IPR000477">
    <property type="entry name" value="RT_dom"/>
</dbReference>
<gene>
    <name evidence="4" type="ORF">TSUD_189710</name>
</gene>
<proteinExistence type="predicted"/>
<feature type="domain" description="Endonuclease/exonuclease/phosphatase" evidence="2">
    <location>
        <begin position="4"/>
        <end position="227"/>
    </location>
</feature>
<dbReference type="EMBL" id="DF973811">
    <property type="protein sequence ID" value="GAU40490.1"/>
    <property type="molecule type" value="Genomic_DNA"/>
</dbReference>
<dbReference type="InterPro" id="IPR026960">
    <property type="entry name" value="RVT-Znf"/>
</dbReference>
<evidence type="ECO:0000259" key="2">
    <source>
        <dbReference type="Pfam" id="PF03372"/>
    </source>
</evidence>
<dbReference type="AlphaFoldDB" id="A0A2Z6NUJ6"/>
<dbReference type="InterPro" id="IPR005135">
    <property type="entry name" value="Endo/exonuclease/phosphatase"/>
</dbReference>
<dbReference type="InterPro" id="IPR052343">
    <property type="entry name" value="Retrotransposon-Effector_Assoc"/>
</dbReference>
<dbReference type="InterPro" id="IPR036691">
    <property type="entry name" value="Endo/exonu/phosph_ase_sf"/>
</dbReference>
<dbReference type="Proteomes" id="UP000242715">
    <property type="component" value="Unassembled WGS sequence"/>
</dbReference>
<evidence type="ECO:0000313" key="4">
    <source>
        <dbReference type="EMBL" id="GAU40490.1"/>
    </source>
</evidence>
<reference evidence="5" key="1">
    <citation type="journal article" date="2017" name="Front. Plant Sci.">
        <title>Climate Clever Clovers: New Paradigm to Reduce the Environmental Footprint of Ruminants by Breeding Low Methanogenic Forages Utilizing Haplotype Variation.</title>
        <authorList>
            <person name="Kaur P."/>
            <person name="Appels R."/>
            <person name="Bayer P.E."/>
            <person name="Keeble-Gagnere G."/>
            <person name="Wang J."/>
            <person name="Hirakawa H."/>
            <person name="Shirasawa K."/>
            <person name="Vercoe P."/>
            <person name="Stefanova K."/>
            <person name="Durmic Z."/>
            <person name="Nichols P."/>
            <person name="Revell C."/>
            <person name="Isobe S.N."/>
            <person name="Edwards D."/>
            <person name="Erskine W."/>
        </authorList>
    </citation>
    <scope>NUCLEOTIDE SEQUENCE [LARGE SCALE GENOMIC DNA]</scope>
    <source>
        <strain evidence="5">cv. Daliak</strain>
    </source>
</reference>
<feature type="domain" description="Reverse transcriptase" evidence="1">
    <location>
        <begin position="503"/>
        <end position="666"/>
    </location>
</feature>